<evidence type="ECO:0000313" key="2">
    <source>
        <dbReference type="Proteomes" id="UP001419268"/>
    </source>
</evidence>
<accession>A0AAP0IP44</accession>
<dbReference type="AlphaFoldDB" id="A0AAP0IP44"/>
<proteinExistence type="predicted"/>
<dbReference type="Proteomes" id="UP001419268">
    <property type="component" value="Unassembled WGS sequence"/>
</dbReference>
<comment type="caution">
    <text evidence="1">The sequence shown here is derived from an EMBL/GenBank/DDBJ whole genome shotgun (WGS) entry which is preliminary data.</text>
</comment>
<gene>
    <name evidence="1" type="ORF">Scep_016551</name>
</gene>
<protein>
    <submittedName>
        <fullName evidence="1">Uncharacterized protein</fullName>
    </submittedName>
</protein>
<dbReference type="EMBL" id="JBBNAG010000007">
    <property type="protein sequence ID" value="KAK9118458.1"/>
    <property type="molecule type" value="Genomic_DNA"/>
</dbReference>
<organism evidence="1 2">
    <name type="scientific">Stephania cephalantha</name>
    <dbReference type="NCBI Taxonomy" id="152367"/>
    <lineage>
        <taxon>Eukaryota</taxon>
        <taxon>Viridiplantae</taxon>
        <taxon>Streptophyta</taxon>
        <taxon>Embryophyta</taxon>
        <taxon>Tracheophyta</taxon>
        <taxon>Spermatophyta</taxon>
        <taxon>Magnoliopsida</taxon>
        <taxon>Ranunculales</taxon>
        <taxon>Menispermaceae</taxon>
        <taxon>Menispermoideae</taxon>
        <taxon>Cissampelideae</taxon>
        <taxon>Stephania</taxon>
    </lineage>
</organism>
<reference evidence="1 2" key="1">
    <citation type="submission" date="2024-01" db="EMBL/GenBank/DDBJ databases">
        <title>Genome assemblies of Stephania.</title>
        <authorList>
            <person name="Yang L."/>
        </authorList>
    </citation>
    <scope>NUCLEOTIDE SEQUENCE [LARGE SCALE GENOMIC DNA]</scope>
    <source>
        <strain evidence="1">JXDWG</strain>
        <tissue evidence="1">Leaf</tissue>
    </source>
</reference>
<sequence>MDFGRSTLGIRAMSVLFSAGSSWQLSQIWTRISSNASRNRLCLVARERWCLVIPNVVPQNGQSPRVGIRPFPTKRVRVQASELAQSAQLDLEARLVANLQVKRTIGGPGSVPQKSVRMGGHWANVIGSFPHLLHVMHIRTSLHIDSFGLLSRTVSGSSRLLVDVLILWQCRKAVVLPPCPHLVPLAGEPTSSPDFLGDPGSGRASMDHIGESWRMILAMNFDEDRTPSAQPGVAGFDEDSFLHYRF</sequence>
<keyword evidence="2" id="KW-1185">Reference proteome</keyword>
<name>A0AAP0IP44_9MAGN</name>
<evidence type="ECO:0000313" key="1">
    <source>
        <dbReference type="EMBL" id="KAK9118458.1"/>
    </source>
</evidence>